<protein>
    <recommendedName>
        <fullName evidence="3">IrrE N-terminal-like domain-containing protein</fullName>
    </recommendedName>
</protein>
<name>A0ABU7LKT7_9NOCA</name>
<evidence type="ECO:0000313" key="1">
    <source>
        <dbReference type="EMBL" id="MEE2061829.1"/>
    </source>
</evidence>
<sequence>MIARIALRRAGSAKARMESVVEQLALPDDWTDDDFVRAVEAARERTMLLLPLPSTAAVGLCGVWFATESADVVFHRPAFDPAIRRNTIGHECWHVLCNHGSDTKLTPDELATLLTGIDLAEHGLDIGEFRAARGLTDYDDPEEYEAEMFATMIATRATPLAARKRDRLLRAF</sequence>
<accession>A0ABU7LKT7</accession>
<dbReference type="Proteomes" id="UP001336020">
    <property type="component" value="Unassembled WGS sequence"/>
</dbReference>
<gene>
    <name evidence="1" type="ORF">Q7514_30320</name>
</gene>
<reference evidence="1 2" key="1">
    <citation type="submission" date="2023-07" db="EMBL/GenBank/DDBJ databases">
        <authorList>
            <person name="Girao M."/>
            <person name="Carvalho M.F."/>
        </authorList>
    </citation>
    <scope>NUCLEOTIDE SEQUENCE [LARGE SCALE GENOMIC DNA]</scope>
    <source>
        <strain evidence="1 2">YIM65754</strain>
    </source>
</reference>
<organism evidence="1 2">
    <name type="scientific">Rhodococcus artemisiae</name>
    <dbReference type="NCBI Taxonomy" id="714159"/>
    <lineage>
        <taxon>Bacteria</taxon>
        <taxon>Bacillati</taxon>
        <taxon>Actinomycetota</taxon>
        <taxon>Actinomycetes</taxon>
        <taxon>Mycobacteriales</taxon>
        <taxon>Nocardiaceae</taxon>
        <taxon>Rhodococcus</taxon>
    </lineage>
</organism>
<dbReference type="RefSeq" id="WP_330136967.1">
    <property type="nucleotide sequence ID" value="NZ_JAUTXY010000022.1"/>
</dbReference>
<proteinExistence type="predicted"/>
<evidence type="ECO:0000313" key="2">
    <source>
        <dbReference type="Proteomes" id="UP001336020"/>
    </source>
</evidence>
<keyword evidence="2" id="KW-1185">Reference proteome</keyword>
<comment type="caution">
    <text evidence="1">The sequence shown here is derived from an EMBL/GenBank/DDBJ whole genome shotgun (WGS) entry which is preliminary data.</text>
</comment>
<evidence type="ECO:0008006" key="3">
    <source>
        <dbReference type="Google" id="ProtNLM"/>
    </source>
</evidence>
<dbReference type="EMBL" id="JAUTXY010000022">
    <property type="protein sequence ID" value="MEE2061829.1"/>
    <property type="molecule type" value="Genomic_DNA"/>
</dbReference>